<dbReference type="Proteomes" id="UP001163603">
    <property type="component" value="Chromosome 2"/>
</dbReference>
<keyword evidence="2" id="KW-1185">Reference proteome</keyword>
<proteinExistence type="predicted"/>
<reference evidence="2" key="1">
    <citation type="journal article" date="2023" name="G3 (Bethesda)">
        <title>Genome assembly and association tests identify interacting loci associated with vigor, precocity, and sex in interspecific pistachio rootstocks.</title>
        <authorList>
            <person name="Palmer W."/>
            <person name="Jacygrad E."/>
            <person name="Sagayaradj S."/>
            <person name="Cavanaugh K."/>
            <person name="Han R."/>
            <person name="Bertier L."/>
            <person name="Beede B."/>
            <person name="Kafkas S."/>
            <person name="Golino D."/>
            <person name="Preece J."/>
            <person name="Michelmore R."/>
        </authorList>
    </citation>
    <scope>NUCLEOTIDE SEQUENCE [LARGE SCALE GENOMIC DNA]</scope>
</reference>
<evidence type="ECO:0000313" key="1">
    <source>
        <dbReference type="EMBL" id="KAJ0049546.1"/>
    </source>
</evidence>
<comment type="caution">
    <text evidence="1">The sequence shown here is derived from an EMBL/GenBank/DDBJ whole genome shotgun (WGS) entry which is preliminary data.</text>
</comment>
<gene>
    <name evidence="1" type="ORF">Pint_17049</name>
</gene>
<sequence length="210" mass="24201">MAAMEMLQLTFIIVIRSAALCEYGGFLSPRILDDFRDFAELCFKEFGDRVKHWITLNEPSMYSASGYDRGIGPPGRCSKWVNEACQARNSSTEPYVVGHNLILSHAAAVKQYRQKYQGLVSLIINATLPLEEALKDPMRINYYYHDLMFLQRAIKEVVNVKGYFACSLLDNFEWNSSYTLRFGINFVGYNNGLKKYPKQSAIWFKNFLQK</sequence>
<organism evidence="1 2">
    <name type="scientific">Pistacia integerrima</name>
    <dbReference type="NCBI Taxonomy" id="434235"/>
    <lineage>
        <taxon>Eukaryota</taxon>
        <taxon>Viridiplantae</taxon>
        <taxon>Streptophyta</taxon>
        <taxon>Embryophyta</taxon>
        <taxon>Tracheophyta</taxon>
        <taxon>Spermatophyta</taxon>
        <taxon>Magnoliopsida</taxon>
        <taxon>eudicotyledons</taxon>
        <taxon>Gunneridae</taxon>
        <taxon>Pentapetalae</taxon>
        <taxon>rosids</taxon>
        <taxon>malvids</taxon>
        <taxon>Sapindales</taxon>
        <taxon>Anacardiaceae</taxon>
        <taxon>Pistacia</taxon>
    </lineage>
</organism>
<evidence type="ECO:0000313" key="2">
    <source>
        <dbReference type="Proteomes" id="UP001163603"/>
    </source>
</evidence>
<accession>A0ACC0ZD97</accession>
<protein>
    <submittedName>
        <fullName evidence="1">Uncharacterized protein</fullName>
    </submittedName>
</protein>
<name>A0ACC0ZD97_9ROSI</name>
<dbReference type="EMBL" id="CM047737">
    <property type="protein sequence ID" value="KAJ0049546.1"/>
    <property type="molecule type" value="Genomic_DNA"/>
</dbReference>